<sequence>MRVGAADGSVALLASEGILDAEQIRATALGIAAVQRPDGAIPWFHGGHLDPWDHTEAAMALDAAGMPERALAAYRWLAASQNADGSWYAAYADSPEGVGEPTNRLRETNFTAYIAVGVWHHWLATGDEDFLAEMWGPVCRATEFVLGLQAPGGEILWCRDEQDRAAGEALLTGCSSMYQALRCALAIAERMGRARPDWELACGRLGHALAEHRELFADKSAYSMDWYYPILGTALRGTAAEERIAEDWDRFVVPGLGARCVSPNAWVTGGETCELVLSLWAIGDVERARTLLRDIQHLRDESDGMYWTGRVYQGDDQGHQPAIWPQEKTAWTAGSVLLALAVLAEEKATVAVFGGEGLPEGLPVLCADQECAAA</sequence>
<comment type="caution">
    <text evidence="1">The sequence shown here is derived from an EMBL/GenBank/DDBJ whole genome shotgun (WGS) entry which is preliminary data.</text>
</comment>
<organism evidence="1 2">
    <name type="scientific">Catenulispora subtropica</name>
    <dbReference type="NCBI Taxonomy" id="450798"/>
    <lineage>
        <taxon>Bacteria</taxon>
        <taxon>Bacillati</taxon>
        <taxon>Actinomycetota</taxon>
        <taxon>Actinomycetes</taxon>
        <taxon>Catenulisporales</taxon>
        <taxon>Catenulisporaceae</taxon>
        <taxon>Catenulispora</taxon>
    </lineage>
</organism>
<accession>A0ABP5EGI7</accession>
<gene>
    <name evidence="1" type="ORF">GCM10009838_71110</name>
</gene>
<evidence type="ECO:0000313" key="2">
    <source>
        <dbReference type="Proteomes" id="UP001499854"/>
    </source>
</evidence>
<dbReference type="EMBL" id="BAAAQM010000056">
    <property type="protein sequence ID" value="GAA1995962.1"/>
    <property type="molecule type" value="Genomic_DNA"/>
</dbReference>
<name>A0ABP5EGI7_9ACTN</name>
<dbReference type="InterPro" id="IPR008928">
    <property type="entry name" value="6-hairpin_glycosidase_sf"/>
</dbReference>
<dbReference type="RefSeq" id="WP_344661567.1">
    <property type="nucleotide sequence ID" value="NZ_BAAAQM010000056.1"/>
</dbReference>
<dbReference type="SUPFAM" id="SSF48208">
    <property type="entry name" value="Six-hairpin glycosidases"/>
    <property type="match status" value="1"/>
</dbReference>
<dbReference type="Gene3D" id="1.50.10.10">
    <property type="match status" value="1"/>
</dbReference>
<dbReference type="Proteomes" id="UP001499854">
    <property type="component" value="Unassembled WGS sequence"/>
</dbReference>
<reference evidence="2" key="1">
    <citation type="journal article" date="2019" name="Int. J. Syst. Evol. Microbiol.">
        <title>The Global Catalogue of Microorganisms (GCM) 10K type strain sequencing project: providing services to taxonomists for standard genome sequencing and annotation.</title>
        <authorList>
            <consortium name="The Broad Institute Genomics Platform"/>
            <consortium name="The Broad Institute Genome Sequencing Center for Infectious Disease"/>
            <person name="Wu L."/>
            <person name="Ma J."/>
        </authorList>
    </citation>
    <scope>NUCLEOTIDE SEQUENCE [LARGE SCALE GENOMIC DNA]</scope>
    <source>
        <strain evidence="2">JCM 16013</strain>
    </source>
</reference>
<keyword evidence="2" id="KW-1185">Reference proteome</keyword>
<evidence type="ECO:0000313" key="1">
    <source>
        <dbReference type="EMBL" id="GAA1995962.1"/>
    </source>
</evidence>
<proteinExistence type="predicted"/>
<protein>
    <submittedName>
        <fullName evidence="1">Prenyltransferase</fullName>
    </submittedName>
</protein>
<dbReference type="InterPro" id="IPR012341">
    <property type="entry name" value="6hp_glycosidase-like_sf"/>
</dbReference>